<reference evidence="4 5" key="1">
    <citation type="submission" date="2020-10" db="EMBL/GenBank/DDBJ databases">
        <title>Trueperella pecoris sp. nov. isolated from bovine and porcine specimens.</title>
        <authorList>
            <person name="Schoenecker L."/>
            <person name="Schnydrig P."/>
            <person name="Brodard I."/>
            <person name="Thomann A."/>
            <person name="Hemphill A."/>
            <person name="Rodriguez-Campos S."/>
            <person name="Perreten V."/>
            <person name="Jores J."/>
            <person name="Kittl S."/>
        </authorList>
    </citation>
    <scope>NUCLEOTIDE SEQUENCE [LARGE SCALE GENOMIC DNA]</scope>
    <source>
        <strain evidence="4 5">15A0121</strain>
    </source>
</reference>
<dbReference type="PANTHER" id="PTHR48081">
    <property type="entry name" value="AB HYDROLASE SUPERFAMILY PROTEIN C4A8.06C"/>
    <property type="match status" value="1"/>
</dbReference>
<proteinExistence type="predicted"/>
<sequence length="553" mass="59742">MVLCHGVTDSAASLSDLARRLSPDYRVAALDSLGHGLARPFHDAELAAPMQAALEQLTDSIELLVDAYGPAVGIGHSMGGALLTKLAAQRPELFAGVIGEDPAWLSPAQAQSYRDTVADSLAHITQVRRDPAAALAANRDEYPSWPDDERAGWLAGKLEVDLRFVEAGQVGYVDWSEWATDISVPTLIVTGTASDAVLGPSGLAQIAALANPSISTRLVPGARHCVRREDPADFDAIVREFLARVHPPFDADAVIRQPGTQAEVGPQPSQTASFYIDPQLRPELDQPYYPQWDPIGTRLRWSSPDEPPLVDGASLEVVDIDGTTMRIWRAGEPRRVIVAIHGGGFMAGSADGDDERNAGLARRLQAVVVSPEYRLAPEHPFPAGALDCACVAEWARNEWELPFYILGDSAGGGLAESAAVMLLENGERLDGVIMLEPFLDPSMASRSIRTHADAQMWNRGKAHQAWKAYLAGRNPRELPRLVSVGEHRPRVLTIVASADLLRDEGIAWTTKLVDAGFDASLHMISGTFHAGLTLPDTRVRERVFELIADFVGA</sequence>
<dbReference type="EMBL" id="CP063213">
    <property type="protein sequence ID" value="QOR46082.1"/>
    <property type="molecule type" value="Genomic_DNA"/>
</dbReference>
<keyword evidence="1 4" id="KW-0378">Hydrolase</keyword>
<feature type="domain" description="AB hydrolase-1" evidence="3">
    <location>
        <begin position="1"/>
        <end position="234"/>
    </location>
</feature>
<evidence type="ECO:0000313" key="5">
    <source>
        <dbReference type="Proteomes" id="UP000595053"/>
    </source>
</evidence>
<dbReference type="SUPFAM" id="SSF53474">
    <property type="entry name" value="alpha/beta-Hydrolases"/>
    <property type="match status" value="2"/>
</dbReference>
<dbReference type="Pfam" id="PF12697">
    <property type="entry name" value="Abhydrolase_6"/>
    <property type="match status" value="1"/>
</dbReference>
<protein>
    <submittedName>
        <fullName evidence="4">Alpha/beta hydrolase</fullName>
    </submittedName>
</protein>
<dbReference type="Proteomes" id="UP000595053">
    <property type="component" value="Chromosome"/>
</dbReference>
<keyword evidence="5" id="KW-1185">Reference proteome</keyword>
<dbReference type="InterPro" id="IPR013094">
    <property type="entry name" value="AB_hydrolase_3"/>
</dbReference>
<dbReference type="AlphaFoldDB" id="A0A7M1QVC2"/>
<dbReference type="RefSeq" id="WP_193326211.1">
    <property type="nucleotide sequence ID" value="NZ_CP053291.1"/>
</dbReference>
<name>A0A7M1QVC2_9ACTO</name>
<evidence type="ECO:0000256" key="1">
    <source>
        <dbReference type="ARBA" id="ARBA00022801"/>
    </source>
</evidence>
<organism evidence="4 5">
    <name type="scientific">Trueperella pecoris</name>
    <dbReference type="NCBI Taxonomy" id="2733571"/>
    <lineage>
        <taxon>Bacteria</taxon>
        <taxon>Bacillati</taxon>
        <taxon>Actinomycetota</taxon>
        <taxon>Actinomycetes</taxon>
        <taxon>Actinomycetales</taxon>
        <taxon>Actinomycetaceae</taxon>
        <taxon>Trueperella</taxon>
    </lineage>
</organism>
<dbReference type="Pfam" id="PF07859">
    <property type="entry name" value="Abhydrolase_3"/>
    <property type="match status" value="1"/>
</dbReference>
<dbReference type="Gene3D" id="3.40.50.1820">
    <property type="entry name" value="alpha/beta hydrolase"/>
    <property type="match status" value="2"/>
</dbReference>
<dbReference type="GO" id="GO:0016787">
    <property type="term" value="F:hydrolase activity"/>
    <property type="evidence" value="ECO:0007669"/>
    <property type="project" value="UniProtKB-KW"/>
</dbReference>
<accession>A0A7M1QVC2</accession>
<gene>
    <name evidence="4" type="ORF">INS88_02365</name>
</gene>
<evidence type="ECO:0000259" key="2">
    <source>
        <dbReference type="Pfam" id="PF07859"/>
    </source>
</evidence>
<dbReference type="PANTHER" id="PTHR48081:SF8">
    <property type="entry name" value="ALPHA_BETA HYDROLASE FOLD-3 DOMAIN-CONTAINING PROTEIN-RELATED"/>
    <property type="match status" value="1"/>
</dbReference>
<dbReference type="InterPro" id="IPR050300">
    <property type="entry name" value="GDXG_lipolytic_enzyme"/>
</dbReference>
<dbReference type="InterPro" id="IPR000073">
    <property type="entry name" value="AB_hydrolase_1"/>
</dbReference>
<evidence type="ECO:0000259" key="3">
    <source>
        <dbReference type="Pfam" id="PF12697"/>
    </source>
</evidence>
<feature type="domain" description="Alpha/beta hydrolase fold-3" evidence="2">
    <location>
        <begin position="337"/>
        <end position="530"/>
    </location>
</feature>
<dbReference type="InterPro" id="IPR029058">
    <property type="entry name" value="AB_hydrolase_fold"/>
</dbReference>
<evidence type="ECO:0000313" key="4">
    <source>
        <dbReference type="EMBL" id="QOR46082.1"/>
    </source>
</evidence>